<evidence type="ECO:0000313" key="3">
    <source>
        <dbReference type="EMBL" id="ANH38377.1"/>
    </source>
</evidence>
<name>A0A1A9GJ74_9ACTN</name>
<organism evidence="3 4">
    <name type="scientific">Nocardioides dokdonensis FR1436</name>
    <dbReference type="NCBI Taxonomy" id="1300347"/>
    <lineage>
        <taxon>Bacteria</taxon>
        <taxon>Bacillati</taxon>
        <taxon>Actinomycetota</taxon>
        <taxon>Actinomycetes</taxon>
        <taxon>Propionibacteriales</taxon>
        <taxon>Nocardioidaceae</taxon>
        <taxon>Nocardioides</taxon>
    </lineage>
</organism>
<protein>
    <submittedName>
        <fullName evidence="3">Uncharacterized protein</fullName>
    </submittedName>
</protein>
<dbReference type="Proteomes" id="UP000077868">
    <property type="component" value="Chromosome"/>
</dbReference>
<reference evidence="3 4" key="1">
    <citation type="submission" date="2016-03" db="EMBL/GenBank/DDBJ databases">
        <title>Complete genome sequence of a soil Actinobacterium, Nocardioides dokdonensis FR1436.</title>
        <authorList>
            <person name="Kwon S.-K."/>
            <person name="Kim K."/>
            <person name="Kim J.F."/>
        </authorList>
    </citation>
    <scope>NUCLEOTIDE SEQUENCE [LARGE SCALE GENOMIC DNA]</scope>
    <source>
        <strain evidence="3 4">FR1436</strain>
    </source>
</reference>
<sequence length="524" mass="52102">MRAGGLRSVAASGAAACLVLAAGAVAAPAAPAPVAAGAGAEGSGTVVVRGLAFPEGRAMRLGFVGCQNIYDRAPETPQAMIGVGPGAAPAGERSLRYDLAGGNAVGALSFVSSVALTESAGLTAYAADGTTGVVYAGYQEPADRRTGLVWFGRADVVVPAGTWTRIEATDLTYSWSKWDMHAQAPVPVAAGTRPAPVGTLADMVVRHRGDGAGFVMTGLGCDGHEFAMDALHLDTAGTATTYDLEGLATSTRMLAPPVRRVVAGQDLDLGGTLVDSTGAPLSGVTMMLESRAAGSSTWEVAQVVDVDGTSPSVAVAPVTGTTYRWRFADRPMAEGSVSAPFTVQVVGGVSADLVGTGTERAITGAVTPAAPGSEAVLWRLDDGAWRRVATAAVGPLGGYRFDLPADAAGRWSVTLPAAPGRLEGRSPWLTVAGASTPEASPSPSATQSPTKSPSQSPTRSPSTSSTPSATASPTKSASAWATASPTKSPTASSSPSSSSSASASAGQSASGSASPSAGADTSTP</sequence>
<gene>
    <name evidence="3" type="ORF">I601_1948</name>
</gene>
<evidence type="ECO:0000313" key="4">
    <source>
        <dbReference type="Proteomes" id="UP000077868"/>
    </source>
</evidence>
<feature type="signal peptide" evidence="2">
    <location>
        <begin position="1"/>
        <end position="26"/>
    </location>
</feature>
<dbReference type="PATRIC" id="fig|1300347.3.peg.1948"/>
<evidence type="ECO:0000256" key="2">
    <source>
        <dbReference type="SAM" id="SignalP"/>
    </source>
</evidence>
<keyword evidence="4" id="KW-1185">Reference proteome</keyword>
<accession>A0A1A9GJ74</accession>
<feature type="chain" id="PRO_5039126465" evidence="2">
    <location>
        <begin position="27"/>
        <end position="524"/>
    </location>
</feature>
<proteinExistence type="predicted"/>
<evidence type="ECO:0000256" key="1">
    <source>
        <dbReference type="SAM" id="MobiDB-lite"/>
    </source>
</evidence>
<keyword evidence="2" id="KW-0732">Signal</keyword>
<dbReference type="EMBL" id="CP015079">
    <property type="protein sequence ID" value="ANH38377.1"/>
    <property type="molecule type" value="Genomic_DNA"/>
</dbReference>
<dbReference type="KEGG" id="ndk:I601_1948"/>
<feature type="region of interest" description="Disordered" evidence="1">
    <location>
        <begin position="432"/>
        <end position="524"/>
    </location>
</feature>
<dbReference type="AlphaFoldDB" id="A0A1A9GJ74"/>